<feature type="signal peptide" evidence="5">
    <location>
        <begin position="1"/>
        <end position="19"/>
    </location>
</feature>
<accession>A0AAE1FHU1</accession>
<feature type="compositionally biased region" description="Polar residues" evidence="4">
    <location>
        <begin position="38"/>
        <end position="49"/>
    </location>
</feature>
<name>A0AAE1FHU1_PETCI</name>
<dbReference type="SUPFAM" id="SSF50494">
    <property type="entry name" value="Trypsin-like serine proteases"/>
    <property type="match status" value="1"/>
</dbReference>
<dbReference type="PROSITE" id="PS00134">
    <property type="entry name" value="TRYPSIN_HIS"/>
    <property type="match status" value="1"/>
</dbReference>
<feature type="region of interest" description="Disordered" evidence="4">
    <location>
        <begin position="22"/>
        <end position="61"/>
    </location>
</feature>
<feature type="compositionally biased region" description="Low complexity" evidence="4">
    <location>
        <begin position="50"/>
        <end position="61"/>
    </location>
</feature>
<evidence type="ECO:0000256" key="1">
    <source>
        <dbReference type="ARBA" id="ARBA00004613"/>
    </source>
</evidence>
<dbReference type="EMBL" id="JAWQEG010002196">
    <property type="protein sequence ID" value="KAK3873680.1"/>
    <property type="molecule type" value="Genomic_DNA"/>
</dbReference>
<evidence type="ECO:0000259" key="6">
    <source>
        <dbReference type="PROSITE" id="PS50240"/>
    </source>
</evidence>
<proteinExistence type="predicted"/>
<keyword evidence="3" id="KW-1015">Disulfide bond</keyword>
<dbReference type="PANTHER" id="PTHR24258">
    <property type="entry name" value="SERINE PROTEASE-RELATED"/>
    <property type="match status" value="1"/>
</dbReference>
<gene>
    <name evidence="7" type="ORF">Pcinc_021300</name>
</gene>
<feature type="domain" description="Peptidase S1" evidence="6">
    <location>
        <begin position="462"/>
        <end position="716"/>
    </location>
</feature>
<evidence type="ECO:0000313" key="7">
    <source>
        <dbReference type="EMBL" id="KAK3873680.1"/>
    </source>
</evidence>
<dbReference type="FunFam" id="2.40.10.10:FF:000038">
    <property type="entry name" value="Serine protease"/>
    <property type="match status" value="1"/>
</dbReference>
<dbReference type="PROSITE" id="PS50240">
    <property type="entry name" value="TRYPSIN_DOM"/>
    <property type="match status" value="1"/>
</dbReference>
<feature type="chain" id="PRO_5042217501" description="Peptidase S1 domain-containing protein" evidence="5">
    <location>
        <begin position="20"/>
        <end position="718"/>
    </location>
</feature>
<dbReference type="AlphaFoldDB" id="A0AAE1FHU1"/>
<evidence type="ECO:0000256" key="2">
    <source>
        <dbReference type="ARBA" id="ARBA00022525"/>
    </source>
</evidence>
<organism evidence="7 8">
    <name type="scientific">Petrolisthes cinctipes</name>
    <name type="common">Flat porcelain crab</name>
    <dbReference type="NCBI Taxonomy" id="88211"/>
    <lineage>
        <taxon>Eukaryota</taxon>
        <taxon>Metazoa</taxon>
        <taxon>Ecdysozoa</taxon>
        <taxon>Arthropoda</taxon>
        <taxon>Crustacea</taxon>
        <taxon>Multicrustacea</taxon>
        <taxon>Malacostraca</taxon>
        <taxon>Eumalacostraca</taxon>
        <taxon>Eucarida</taxon>
        <taxon>Decapoda</taxon>
        <taxon>Pleocyemata</taxon>
        <taxon>Anomura</taxon>
        <taxon>Galatheoidea</taxon>
        <taxon>Porcellanidae</taxon>
        <taxon>Petrolisthes</taxon>
    </lineage>
</organism>
<keyword evidence="2" id="KW-0964">Secreted</keyword>
<keyword evidence="5" id="KW-0732">Signal</keyword>
<evidence type="ECO:0000313" key="8">
    <source>
        <dbReference type="Proteomes" id="UP001286313"/>
    </source>
</evidence>
<dbReference type="GO" id="GO:0006508">
    <property type="term" value="P:proteolysis"/>
    <property type="evidence" value="ECO:0007669"/>
    <property type="project" value="InterPro"/>
</dbReference>
<dbReference type="InterPro" id="IPR001254">
    <property type="entry name" value="Trypsin_dom"/>
</dbReference>
<dbReference type="Pfam" id="PF00089">
    <property type="entry name" value="Trypsin"/>
    <property type="match status" value="1"/>
</dbReference>
<protein>
    <recommendedName>
        <fullName evidence="6">Peptidase S1 domain-containing protein</fullName>
    </recommendedName>
</protein>
<feature type="compositionally biased region" description="Basic and acidic residues" evidence="4">
    <location>
        <begin position="369"/>
        <end position="397"/>
    </location>
</feature>
<comment type="caution">
    <text evidence="7">The sequence shown here is derived from an EMBL/GenBank/DDBJ whole genome shotgun (WGS) entry which is preliminary data.</text>
</comment>
<evidence type="ECO:0000256" key="4">
    <source>
        <dbReference type="SAM" id="MobiDB-lite"/>
    </source>
</evidence>
<dbReference type="InterPro" id="IPR018114">
    <property type="entry name" value="TRYPSIN_HIS"/>
</dbReference>
<reference evidence="7" key="1">
    <citation type="submission" date="2023-10" db="EMBL/GenBank/DDBJ databases">
        <title>Genome assemblies of two species of porcelain crab, Petrolisthes cinctipes and Petrolisthes manimaculis (Anomura: Porcellanidae).</title>
        <authorList>
            <person name="Angst P."/>
        </authorList>
    </citation>
    <scope>NUCLEOTIDE SEQUENCE</scope>
    <source>
        <strain evidence="7">PB745_01</strain>
        <tissue evidence="7">Gill</tissue>
    </source>
</reference>
<dbReference type="GO" id="GO:0005576">
    <property type="term" value="C:extracellular region"/>
    <property type="evidence" value="ECO:0007669"/>
    <property type="project" value="UniProtKB-SubCell"/>
</dbReference>
<dbReference type="PRINTS" id="PR00722">
    <property type="entry name" value="CHYMOTRYPSIN"/>
</dbReference>
<sequence length="718" mass="77889">MLRLRHLVPLLLVTAAVTGQERNNWSWGPDGAGKVDPATSSQSSNPTEVSSGRSSSSSTRTLTIVSPPAAGLTPQAPGVVLHNPPHGAASVPIHVTNPVQRQGKAFVQAAPSAVQPNHARKDGQSEGRFLGLKDKLCEHGIGFDCKKGYYKGGYSHHDISYVQPVQVVAVGGPVAAVPIHHKAKGYGYAPPVPVYNPPPPVYHPPQPTYHAPQPTYGAPAPTYHAPQPTYGAPAVNHQHTHHHSYDTHHASSYGGYAKKDNSFGSSSPLSLSSSSFGKVDKLGTSLPVVPPRPSPLSSFSSHSSSSLSSFSNCQCVEARYCPLADVVPRSNNDILPLINARNKKTDILSTADDEAVQAASEDSPVVVESDGKDKTVEDGKKEEGHSERRRRDTVIFEDKKRDTRDTMVFRESFGGRPPVSANSRLGNTFDRCQFGQVCCRNPSFRQQRAISTCGRNRNAVGLLGRVKNPRFQQGDSEFGEYPWHAAILRREHTDNVYVCGAALIDSLHLLTAAHCVSGLSPSELKVRLGEWDVGSETEFYRHQEREVSGLYSHPEFYSGNLNNDIAVIKVHRPIDMATNPHISPVCLPERFASFHSQRCHVSGWGKDAFGRQGSFQHVLKEVDLPMVDHRSCESALRSTRLGRQFNLHEGMICAGGEEGKDACEGDGGSPLVCQGFDGSVQLAGLVSWGLGCGQRGLPGVYTNVAHYTDWINSITRRL</sequence>
<dbReference type="InterPro" id="IPR043504">
    <property type="entry name" value="Peptidase_S1_PA_chymotrypsin"/>
</dbReference>
<keyword evidence="8" id="KW-1185">Reference proteome</keyword>
<dbReference type="GO" id="GO:0004252">
    <property type="term" value="F:serine-type endopeptidase activity"/>
    <property type="evidence" value="ECO:0007669"/>
    <property type="project" value="InterPro"/>
</dbReference>
<feature type="region of interest" description="Disordered" evidence="4">
    <location>
        <begin position="209"/>
        <end position="251"/>
    </location>
</feature>
<comment type="subcellular location">
    <subcellularLocation>
        <location evidence="1">Secreted</location>
    </subcellularLocation>
</comment>
<dbReference type="InterPro" id="IPR009003">
    <property type="entry name" value="Peptidase_S1_PA"/>
</dbReference>
<dbReference type="Proteomes" id="UP001286313">
    <property type="component" value="Unassembled WGS sequence"/>
</dbReference>
<evidence type="ECO:0000256" key="5">
    <source>
        <dbReference type="SAM" id="SignalP"/>
    </source>
</evidence>
<evidence type="ECO:0000256" key="3">
    <source>
        <dbReference type="ARBA" id="ARBA00023157"/>
    </source>
</evidence>
<dbReference type="CDD" id="cd00190">
    <property type="entry name" value="Tryp_SPc"/>
    <property type="match status" value="1"/>
</dbReference>
<dbReference type="SMART" id="SM00020">
    <property type="entry name" value="Tryp_SPc"/>
    <property type="match status" value="1"/>
</dbReference>
<dbReference type="PANTHER" id="PTHR24258:SF142">
    <property type="entry name" value="PEPTIDASE S1 DOMAIN-CONTAINING PROTEIN"/>
    <property type="match status" value="1"/>
</dbReference>
<feature type="region of interest" description="Disordered" evidence="4">
    <location>
        <begin position="356"/>
        <end position="397"/>
    </location>
</feature>
<dbReference type="InterPro" id="IPR001314">
    <property type="entry name" value="Peptidase_S1A"/>
</dbReference>
<dbReference type="Gene3D" id="2.40.10.10">
    <property type="entry name" value="Trypsin-like serine proteases"/>
    <property type="match status" value="2"/>
</dbReference>